<name>A0ABT1I5V8_9PSEU</name>
<dbReference type="Gene3D" id="3.30.559.10">
    <property type="entry name" value="Chloramphenicol acetyltransferase-like domain"/>
    <property type="match status" value="1"/>
</dbReference>
<dbReference type="InterPro" id="IPR036736">
    <property type="entry name" value="ACP-like_sf"/>
</dbReference>
<dbReference type="Gene3D" id="3.30.559.30">
    <property type="entry name" value="Nonribosomal peptide synthetase, condensation domain"/>
    <property type="match status" value="1"/>
</dbReference>
<dbReference type="SUPFAM" id="SSF47336">
    <property type="entry name" value="ACP-like"/>
    <property type="match status" value="1"/>
</dbReference>
<dbReference type="Gene3D" id="1.10.1200.10">
    <property type="entry name" value="ACP-like"/>
    <property type="match status" value="1"/>
</dbReference>
<protein>
    <submittedName>
        <fullName evidence="5">Phosphopantetheine attachment site</fullName>
    </submittedName>
</protein>
<dbReference type="SMART" id="SM01294">
    <property type="entry name" value="PKS_PP_betabranch"/>
    <property type="match status" value="1"/>
</dbReference>
<dbReference type="CDD" id="cd19531">
    <property type="entry name" value="LCL_NRPS-like"/>
    <property type="match status" value="1"/>
</dbReference>
<dbReference type="SUPFAM" id="SSF52777">
    <property type="entry name" value="CoA-dependent acyltransferases"/>
    <property type="match status" value="2"/>
</dbReference>
<sequence>MTVRDALGEIWADLLGVAEIGAEADFFDLGGHSVTATRLTARVRQRFNVSLPVRAVFDHRTLSELADRIDSSPVLPPERRPQRAMSDIQRLQWFAETLSDGHSPYTIPLTLRIRGRLDTAALRRALRDVVARHEVLRTRFPERDGLPVPEVDPADRFVVGMVRGSADKIDGWLRTQARLPFRLGVELPIRATICRFAADDHVLSVVLHHIAGDGWSRPLLLDDLAALYAFHRGHGPAPAPPRQYTEVIPDDPGEADVRWWVDRLRGAPNRTTFGGVRPATLSDAGDSVDLPVEALSDRVRAAGATPYAVVMGALITLLSWAADETDVVVATSVAGRDNPDAESVIGCFINTVAIRVDVAGDPTARQVFEAVASSTVDALDHPGVSFDRIVRELGGERDPAYRPLCQVMLTMHNEPGPRPTLAELDAEWVEVDNGGAKCDVFVDLIDDGGPLRGQLTYRTQLYDKAFATDLATRLCALLDLMATEPNTRLSALRRRLEDSDA</sequence>
<dbReference type="PANTHER" id="PTHR45527">
    <property type="entry name" value="NONRIBOSOMAL PEPTIDE SYNTHETASE"/>
    <property type="match status" value="1"/>
</dbReference>
<dbReference type="InterPro" id="IPR023213">
    <property type="entry name" value="CAT-like_dom_sf"/>
</dbReference>
<gene>
    <name evidence="5" type="ORF">LV75_000492</name>
</gene>
<dbReference type="Pfam" id="PF00668">
    <property type="entry name" value="Condensation"/>
    <property type="match status" value="1"/>
</dbReference>
<evidence type="ECO:0000256" key="2">
    <source>
        <dbReference type="ARBA" id="ARBA00022450"/>
    </source>
</evidence>
<dbReference type="PROSITE" id="PS50075">
    <property type="entry name" value="CARRIER"/>
    <property type="match status" value="1"/>
</dbReference>
<accession>A0ABT1I5V8</accession>
<dbReference type="PANTHER" id="PTHR45527:SF1">
    <property type="entry name" value="FATTY ACID SYNTHASE"/>
    <property type="match status" value="1"/>
</dbReference>
<dbReference type="Pfam" id="PF00550">
    <property type="entry name" value="PP-binding"/>
    <property type="match status" value="1"/>
</dbReference>
<dbReference type="PROSITE" id="PS00012">
    <property type="entry name" value="PHOSPHOPANTETHEINE"/>
    <property type="match status" value="1"/>
</dbReference>
<comment type="cofactor">
    <cofactor evidence="1">
        <name>pantetheine 4'-phosphate</name>
        <dbReference type="ChEBI" id="CHEBI:47942"/>
    </cofactor>
</comment>
<dbReference type="InterPro" id="IPR009081">
    <property type="entry name" value="PP-bd_ACP"/>
</dbReference>
<dbReference type="InterPro" id="IPR001242">
    <property type="entry name" value="Condensation_dom"/>
</dbReference>
<proteinExistence type="predicted"/>
<keyword evidence="6" id="KW-1185">Reference proteome</keyword>
<organism evidence="5 6">
    <name type="scientific">Actinokineospora diospyrosa</name>
    <dbReference type="NCBI Taxonomy" id="103728"/>
    <lineage>
        <taxon>Bacteria</taxon>
        <taxon>Bacillati</taxon>
        <taxon>Actinomycetota</taxon>
        <taxon>Actinomycetes</taxon>
        <taxon>Pseudonocardiales</taxon>
        <taxon>Pseudonocardiaceae</taxon>
        <taxon>Actinokineospora</taxon>
    </lineage>
</organism>
<dbReference type="InterPro" id="IPR006162">
    <property type="entry name" value="Ppantetheine_attach_site"/>
</dbReference>
<evidence type="ECO:0000313" key="5">
    <source>
        <dbReference type="EMBL" id="MCP2268010.1"/>
    </source>
</evidence>
<evidence type="ECO:0000259" key="4">
    <source>
        <dbReference type="PROSITE" id="PS50075"/>
    </source>
</evidence>
<reference evidence="5 6" key="1">
    <citation type="submission" date="2022-06" db="EMBL/GenBank/DDBJ databases">
        <title>Genomic Encyclopedia of Archaeal and Bacterial Type Strains, Phase II (KMG-II): from individual species to whole genera.</title>
        <authorList>
            <person name="Goeker M."/>
        </authorList>
    </citation>
    <scope>NUCLEOTIDE SEQUENCE [LARGE SCALE GENOMIC DNA]</scope>
    <source>
        <strain evidence="5 6">DSM 44255</strain>
    </source>
</reference>
<dbReference type="RefSeq" id="WP_253884934.1">
    <property type="nucleotide sequence ID" value="NZ_BAAAVB010000026.1"/>
</dbReference>
<dbReference type="SMART" id="SM00823">
    <property type="entry name" value="PKS_PP"/>
    <property type="match status" value="1"/>
</dbReference>
<keyword evidence="3" id="KW-0597">Phosphoprotein</keyword>
<dbReference type="Proteomes" id="UP001205185">
    <property type="component" value="Unassembled WGS sequence"/>
</dbReference>
<dbReference type="EMBL" id="JAMTCO010000001">
    <property type="protein sequence ID" value="MCP2268010.1"/>
    <property type="molecule type" value="Genomic_DNA"/>
</dbReference>
<evidence type="ECO:0000256" key="3">
    <source>
        <dbReference type="ARBA" id="ARBA00022553"/>
    </source>
</evidence>
<keyword evidence="2" id="KW-0596">Phosphopantetheine</keyword>
<feature type="domain" description="Carrier" evidence="4">
    <location>
        <begin position="1"/>
        <end position="73"/>
    </location>
</feature>
<evidence type="ECO:0000313" key="6">
    <source>
        <dbReference type="Proteomes" id="UP001205185"/>
    </source>
</evidence>
<comment type="caution">
    <text evidence="5">The sequence shown here is derived from an EMBL/GenBank/DDBJ whole genome shotgun (WGS) entry which is preliminary data.</text>
</comment>
<evidence type="ECO:0000256" key="1">
    <source>
        <dbReference type="ARBA" id="ARBA00001957"/>
    </source>
</evidence>
<dbReference type="InterPro" id="IPR020806">
    <property type="entry name" value="PKS_PP-bd"/>
</dbReference>